<keyword evidence="3" id="KW-1185">Reference proteome</keyword>
<name>A0ABY5MFG7_9HYPH</name>
<evidence type="ECO:0000256" key="1">
    <source>
        <dbReference type="SAM" id="MobiDB-lite"/>
    </source>
</evidence>
<organism evidence="2 3">
    <name type="scientific">Nitratireductor thuwali</name>
    <dbReference type="NCBI Taxonomy" id="2267699"/>
    <lineage>
        <taxon>Bacteria</taxon>
        <taxon>Pseudomonadati</taxon>
        <taxon>Pseudomonadota</taxon>
        <taxon>Alphaproteobacteria</taxon>
        <taxon>Hyphomicrobiales</taxon>
        <taxon>Phyllobacteriaceae</taxon>
        <taxon>Nitratireductor</taxon>
    </lineage>
</organism>
<sequence length="255" mass="29322">MADSDSDTKTEILEQGDIFFFYRPRVEEENPQGLEDVQRFGMVLRPHGGDKVRLMVVGRKRLPDPDEHERHWGFVETVAKSAKDIEKDLREGTYETKTRGQRSTPAARPAGEGVYVISLEDGQMHLSYELELPKHVREVQKSLRIAQKASYALSVKNPEKGSPPNAGLREEDEADYPKKLQEEFRGRRFDREDVELLDYEGAQFLLVGARTNPEQAYGIDLDAESADYEHADTVRKLHMVKSRHPLRPLFEGRWD</sequence>
<reference evidence="2 3" key="1">
    <citation type="submission" date="2018-07" db="EMBL/GenBank/DDBJ databases">
        <title>Genome sequence of Nitratireductor thuwali#1536.</title>
        <authorList>
            <person name="Michoud G."/>
            <person name="Merlino G."/>
            <person name="Sefrji F.O."/>
            <person name="Daffonchio D."/>
        </authorList>
    </citation>
    <scope>NUCLEOTIDE SEQUENCE [LARGE SCALE GENOMIC DNA]</scope>
    <source>
        <strain evidence="3">Nit1536</strain>
    </source>
</reference>
<gene>
    <name evidence="2" type="ORF">NTH_01221</name>
</gene>
<dbReference type="PANTHER" id="PTHR34776">
    <property type="entry name" value="F17F16.3 PROTEIN"/>
    <property type="match status" value="1"/>
</dbReference>
<dbReference type="RefSeq" id="WP_338529177.1">
    <property type="nucleotide sequence ID" value="NZ_CP030941.1"/>
</dbReference>
<dbReference type="EMBL" id="CP030941">
    <property type="protein sequence ID" value="UUP16774.1"/>
    <property type="molecule type" value="Genomic_DNA"/>
</dbReference>
<dbReference type="Proteomes" id="UP001342418">
    <property type="component" value="Chromosome"/>
</dbReference>
<accession>A0ABY5MFG7</accession>
<proteinExistence type="predicted"/>
<evidence type="ECO:0000313" key="2">
    <source>
        <dbReference type="EMBL" id="UUP16774.1"/>
    </source>
</evidence>
<protein>
    <submittedName>
        <fullName evidence="2">Uncharacterized protein</fullName>
    </submittedName>
</protein>
<evidence type="ECO:0000313" key="3">
    <source>
        <dbReference type="Proteomes" id="UP001342418"/>
    </source>
</evidence>
<dbReference type="PANTHER" id="PTHR34776:SF1">
    <property type="entry name" value="F17F16.3 PROTEIN"/>
    <property type="match status" value="1"/>
</dbReference>
<feature type="region of interest" description="Disordered" evidence="1">
    <location>
        <begin position="154"/>
        <end position="176"/>
    </location>
</feature>